<comment type="caution">
    <text evidence="2">The sequence shown here is derived from an EMBL/GenBank/DDBJ whole genome shotgun (WGS) entry which is preliminary data.</text>
</comment>
<feature type="compositionally biased region" description="Basic and acidic residues" evidence="1">
    <location>
        <begin position="315"/>
        <end position="324"/>
    </location>
</feature>
<accession>A0AAD7CN10</accession>
<organism evidence="2 3">
    <name type="scientific">Mycena rosella</name>
    <name type="common">Pink bonnet</name>
    <name type="synonym">Agaricus rosellus</name>
    <dbReference type="NCBI Taxonomy" id="1033263"/>
    <lineage>
        <taxon>Eukaryota</taxon>
        <taxon>Fungi</taxon>
        <taxon>Dikarya</taxon>
        <taxon>Basidiomycota</taxon>
        <taxon>Agaricomycotina</taxon>
        <taxon>Agaricomycetes</taxon>
        <taxon>Agaricomycetidae</taxon>
        <taxon>Agaricales</taxon>
        <taxon>Marasmiineae</taxon>
        <taxon>Mycenaceae</taxon>
        <taxon>Mycena</taxon>
    </lineage>
</organism>
<evidence type="ECO:0000256" key="1">
    <source>
        <dbReference type="SAM" id="MobiDB-lite"/>
    </source>
</evidence>
<dbReference type="Proteomes" id="UP001221757">
    <property type="component" value="Unassembled WGS sequence"/>
</dbReference>
<name>A0AAD7CN10_MYCRO</name>
<feature type="region of interest" description="Disordered" evidence="1">
    <location>
        <begin position="308"/>
        <end position="329"/>
    </location>
</feature>
<evidence type="ECO:0000313" key="3">
    <source>
        <dbReference type="Proteomes" id="UP001221757"/>
    </source>
</evidence>
<keyword evidence="3" id="KW-1185">Reference proteome</keyword>
<sequence>MSFQRRNPLYEEGQLLRSSDFLLASLSFLYVQMGLQVLVKTAVAVVFVLAALTPISKARGGLTDPRPSFEGPSIVAAVQQPLGVPTVTGFTQDGSTLLVEQAHFCRSYFSLAPLYKPRRPLGTPVKNGVKSNPPPIPKDLGLTSYYRFEPNGETCLSKCQAGLALNKDGKFIPETSEVFKDFLRIADLSQCHRRRRMSMSHRRGNDQDTAHDDQRRHVLQPRNHWKHDLASLRLHAIDDLGLLPHVPNEHPTQQLDTNHLDSPRQRDEFHFSPVSAGTAFSYTWKQYLYASTGTGSTWFHIMQVFRRGRKQPTGDPRRGGRDAPHQGLRARQCRLPHDDLGNYHGLTSTHRIS</sequence>
<reference evidence="2" key="1">
    <citation type="submission" date="2023-03" db="EMBL/GenBank/DDBJ databases">
        <title>Massive genome expansion in bonnet fungi (Mycena s.s.) driven by repeated elements and novel gene families across ecological guilds.</title>
        <authorList>
            <consortium name="Lawrence Berkeley National Laboratory"/>
            <person name="Harder C.B."/>
            <person name="Miyauchi S."/>
            <person name="Viragh M."/>
            <person name="Kuo A."/>
            <person name="Thoen E."/>
            <person name="Andreopoulos B."/>
            <person name="Lu D."/>
            <person name="Skrede I."/>
            <person name="Drula E."/>
            <person name="Henrissat B."/>
            <person name="Morin E."/>
            <person name="Kohler A."/>
            <person name="Barry K."/>
            <person name="LaButti K."/>
            <person name="Morin E."/>
            <person name="Salamov A."/>
            <person name="Lipzen A."/>
            <person name="Mereny Z."/>
            <person name="Hegedus B."/>
            <person name="Baldrian P."/>
            <person name="Stursova M."/>
            <person name="Weitz H."/>
            <person name="Taylor A."/>
            <person name="Grigoriev I.V."/>
            <person name="Nagy L.G."/>
            <person name="Martin F."/>
            <person name="Kauserud H."/>
        </authorList>
    </citation>
    <scope>NUCLEOTIDE SEQUENCE</scope>
    <source>
        <strain evidence="2">CBHHK067</strain>
    </source>
</reference>
<gene>
    <name evidence="2" type="ORF">B0H17DRAFT_1146777</name>
</gene>
<proteinExistence type="predicted"/>
<protein>
    <submittedName>
        <fullName evidence="2">Uncharacterized protein</fullName>
    </submittedName>
</protein>
<evidence type="ECO:0000313" key="2">
    <source>
        <dbReference type="EMBL" id="KAJ7654280.1"/>
    </source>
</evidence>
<dbReference type="AlphaFoldDB" id="A0AAD7CN10"/>
<dbReference type="EMBL" id="JARKIE010000323">
    <property type="protein sequence ID" value="KAJ7654280.1"/>
    <property type="molecule type" value="Genomic_DNA"/>
</dbReference>